<organism evidence="2 3">
    <name type="scientific">Entamoeba invadens IP1</name>
    <dbReference type="NCBI Taxonomy" id="370355"/>
    <lineage>
        <taxon>Eukaryota</taxon>
        <taxon>Amoebozoa</taxon>
        <taxon>Evosea</taxon>
        <taxon>Archamoebae</taxon>
        <taxon>Mastigamoebida</taxon>
        <taxon>Entamoebidae</taxon>
        <taxon>Entamoeba</taxon>
    </lineage>
</organism>
<gene>
    <name evidence="2" type="ORF">EIN_406220</name>
</gene>
<dbReference type="GeneID" id="14889113"/>
<keyword evidence="1" id="KW-0812">Transmembrane</keyword>
<feature type="transmembrane region" description="Helical" evidence="1">
    <location>
        <begin position="15"/>
        <end position="39"/>
    </location>
</feature>
<feature type="transmembrane region" description="Helical" evidence="1">
    <location>
        <begin position="229"/>
        <end position="256"/>
    </location>
</feature>
<accession>A0A0A1U6W9</accession>
<reference evidence="2 3" key="1">
    <citation type="submission" date="2012-10" db="EMBL/GenBank/DDBJ databases">
        <authorList>
            <person name="Zafar N."/>
            <person name="Inman J."/>
            <person name="Hall N."/>
            <person name="Lorenzi H."/>
            <person name="Caler E."/>
        </authorList>
    </citation>
    <scope>NUCLEOTIDE SEQUENCE [LARGE SCALE GENOMIC DNA]</scope>
    <source>
        <strain evidence="2 3">IP1</strain>
    </source>
</reference>
<keyword evidence="1" id="KW-0472">Membrane</keyword>
<protein>
    <submittedName>
        <fullName evidence="2">Uncharacterized protein</fullName>
    </submittedName>
</protein>
<dbReference type="KEGG" id="eiv:EIN_406220"/>
<dbReference type="EMBL" id="KB206537">
    <property type="protein sequence ID" value="ELP90158.1"/>
    <property type="molecule type" value="Genomic_DNA"/>
</dbReference>
<evidence type="ECO:0000256" key="1">
    <source>
        <dbReference type="SAM" id="Phobius"/>
    </source>
</evidence>
<keyword evidence="3" id="KW-1185">Reference proteome</keyword>
<dbReference type="OrthoDB" id="27976at2759"/>
<dbReference type="OMA" id="HSIHINF"/>
<keyword evidence="1" id="KW-1133">Transmembrane helix</keyword>
<dbReference type="RefSeq" id="XP_004256929.1">
    <property type="nucleotide sequence ID" value="XM_004256881.1"/>
</dbReference>
<dbReference type="Proteomes" id="UP000014680">
    <property type="component" value="Unassembled WGS sequence"/>
</dbReference>
<dbReference type="AlphaFoldDB" id="A0A0A1U6W9"/>
<evidence type="ECO:0000313" key="2">
    <source>
        <dbReference type="EMBL" id="ELP90158.1"/>
    </source>
</evidence>
<dbReference type="VEuPathDB" id="AmoebaDB:EIN_406220"/>
<proteinExistence type="predicted"/>
<sequence>MGLSWRCAFLHSRCFRVFILTSLLVFSVLYIVLTIGVIFTPATLLIKKWYDPLPKAIVSVKDSAQIIYPMIEDVSKLSNTVIRADYFFQFGFSEFNKTYNIIDQTIDEQVFPILNLTNSAISGATGFVNKIADFLHSIHINFNISFVDNLNIINDILSEVPQQLTDLQFQMDKATRAGEALGQSIDVVGHRFIKFYHTCDNLTDVVDNVFQDVDIIVQQMDVLEDSIPVVVVLGKAVACFVMVWLAFVTMIIFLYVKYHKPVG</sequence>
<name>A0A0A1U6W9_ENTIV</name>
<evidence type="ECO:0000313" key="3">
    <source>
        <dbReference type="Proteomes" id="UP000014680"/>
    </source>
</evidence>